<sequence>MYEIRRYNIACYRVERERQRERREKLTLQDAGCVDNLHHGEILTETLIEPGAHLDGRQRVEAEIHRATVHVNGHVVRELHERAQFLL</sequence>
<name>A0AAN7UN55_9PEZI</name>
<comment type="caution">
    <text evidence="1">The sequence shown here is derived from an EMBL/GenBank/DDBJ whole genome shotgun (WGS) entry which is preliminary data.</text>
</comment>
<keyword evidence="2" id="KW-1185">Reference proteome</keyword>
<evidence type="ECO:0000313" key="2">
    <source>
        <dbReference type="Proteomes" id="UP001305414"/>
    </source>
</evidence>
<dbReference type="AlphaFoldDB" id="A0AAN7UN55"/>
<accession>A0AAN7UN55</accession>
<dbReference type="EMBL" id="JAWHQM010000059">
    <property type="protein sequence ID" value="KAK5635905.1"/>
    <property type="molecule type" value="Genomic_DNA"/>
</dbReference>
<evidence type="ECO:0000313" key="1">
    <source>
        <dbReference type="EMBL" id="KAK5635905.1"/>
    </source>
</evidence>
<protein>
    <submittedName>
        <fullName evidence="1">Uncharacterized protein</fullName>
    </submittedName>
</protein>
<gene>
    <name evidence="1" type="ORF">RRF57_011616</name>
</gene>
<proteinExistence type="predicted"/>
<organism evidence="1 2">
    <name type="scientific">Xylaria bambusicola</name>
    <dbReference type="NCBI Taxonomy" id="326684"/>
    <lineage>
        <taxon>Eukaryota</taxon>
        <taxon>Fungi</taxon>
        <taxon>Dikarya</taxon>
        <taxon>Ascomycota</taxon>
        <taxon>Pezizomycotina</taxon>
        <taxon>Sordariomycetes</taxon>
        <taxon>Xylariomycetidae</taxon>
        <taxon>Xylariales</taxon>
        <taxon>Xylariaceae</taxon>
        <taxon>Xylaria</taxon>
    </lineage>
</organism>
<dbReference type="Proteomes" id="UP001305414">
    <property type="component" value="Unassembled WGS sequence"/>
</dbReference>
<reference evidence="1 2" key="1">
    <citation type="submission" date="2023-10" db="EMBL/GenBank/DDBJ databases">
        <title>Draft genome sequence of Xylaria bambusicola isolate GMP-LS, the root and basal stem rot pathogen of sugarcane in Indonesia.</title>
        <authorList>
            <person name="Selvaraj P."/>
            <person name="Muralishankar V."/>
            <person name="Muruganantham S."/>
            <person name="Sp S."/>
            <person name="Haryani S."/>
            <person name="Lau K.J.X."/>
            <person name="Naqvi N.I."/>
        </authorList>
    </citation>
    <scope>NUCLEOTIDE SEQUENCE [LARGE SCALE GENOMIC DNA]</scope>
    <source>
        <strain evidence="1">GMP-LS</strain>
    </source>
</reference>